<dbReference type="PROSITE" id="PS50293">
    <property type="entry name" value="TPR_REGION"/>
    <property type="match status" value="1"/>
</dbReference>
<dbReference type="STRING" id="1817824.A2751_04700"/>
<reference evidence="6 7" key="1">
    <citation type="journal article" date="2016" name="Nat. Commun.">
        <title>Thousands of microbial genomes shed light on interconnected biogeochemical processes in an aquifer system.</title>
        <authorList>
            <person name="Anantharaman K."/>
            <person name="Brown C.T."/>
            <person name="Hug L.A."/>
            <person name="Sharon I."/>
            <person name="Castelle C.J."/>
            <person name="Probst A.J."/>
            <person name="Thomas B.C."/>
            <person name="Singh A."/>
            <person name="Wilkins M.J."/>
            <person name="Karaoz U."/>
            <person name="Brodie E.L."/>
            <person name="Williams K.H."/>
            <person name="Hubbard S.S."/>
            <person name="Banfield J.F."/>
        </authorList>
    </citation>
    <scope>NUCLEOTIDE SEQUENCE [LARGE SCALE GENOMIC DNA]</scope>
</reference>
<gene>
    <name evidence="6" type="ORF">A2751_04700</name>
</gene>
<feature type="transmembrane region" description="Helical" evidence="4">
    <location>
        <begin position="333"/>
        <end position="362"/>
    </location>
</feature>
<feature type="transmembrane region" description="Helical" evidence="4">
    <location>
        <begin position="114"/>
        <end position="134"/>
    </location>
</feature>
<organism evidence="6 7">
    <name type="scientific">Candidatus Doudnabacteria bacterium RIFCSPHIGHO2_01_FULL_46_14</name>
    <dbReference type="NCBI Taxonomy" id="1817824"/>
    <lineage>
        <taxon>Bacteria</taxon>
        <taxon>Candidatus Doudnaibacteriota</taxon>
    </lineage>
</organism>
<dbReference type="PANTHER" id="PTHR44227:SF3">
    <property type="entry name" value="PROTEIN O-MANNOSYL-TRANSFERASE TMTC4"/>
    <property type="match status" value="1"/>
</dbReference>
<keyword evidence="4" id="KW-0812">Transmembrane</keyword>
<feature type="transmembrane region" description="Helical" evidence="4">
    <location>
        <begin position="234"/>
        <end position="252"/>
    </location>
</feature>
<proteinExistence type="predicted"/>
<name>A0A1F5NNJ7_9BACT</name>
<dbReference type="Gene3D" id="1.25.40.10">
    <property type="entry name" value="Tetratricopeptide repeat domain"/>
    <property type="match status" value="2"/>
</dbReference>
<dbReference type="InterPro" id="IPR052346">
    <property type="entry name" value="O-mannosyl-transferase_TMTC"/>
</dbReference>
<dbReference type="EMBL" id="MFEK01000006">
    <property type="protein sequence ID" value="OGE79261.1"/>
    <property type="molecule type" value="Genomic_DNA"/>
</dbReference>
<dbReference type="PROSITE" id="PS50005">
    <property type="entry name" value="TPR"/>
    <property type="match status" value="2"/>
</dbReference>
<dbReference type="SUPFAM" id="SSF48452">
    <property type="entry name" value="TPR-like"/>
    <property type="match status" value="1"/>
</dbReference>
<keyword evidence="2 3" id="KW-0802">TPR repeat</keyword>
<dbReference type="InterPro" id="IPR011990">
    <property type="entry name" value="TPR-like_helical_dom_sf"/>
</dbReference>
<evidence type="ECO:0000256" key="3">
    <source>
        <dbReference type="PROSITE-ProRule" id="PRU00339"/>
    </source>
</evidence>
<feature type="transmembrane region" description="Helical" evidence="4">
    <location>
        <begin position="84"/>
        <end position="102"/>
    </location>
</feature>
<keyword evidence="4" id="KW-1133">Transmembrane helix</keyword>
<feature type="transmembrane region" description="Helical" evidence="4">
    <location>
        <begin position="165"/>
        <end position="196"/>
    </location>
</feature>
<feature type="transmembrane region" description="Helical" evidence="4">
    <location>
        <begin position="272"/>
        <end position="288"/>
    </location>
</feature>
<feature type="repeat" description="TPR" evidence="3">
    <location>
        <begin position="453"/>
        <end position="486"/>
    </location>
</feature>
<keyword evidence="4" id="KW-0472">Membrane</keyword>
<dbReference type="InterPro" id="IPR038731">
    <property type="entry name" value="RgtA/B/C-like"/>
</dbReference>
<dbReference type="PANTHER" id="PTHR44227">
    <property type="match status" value="1"/>
</dbReference>
<keyword evidence="1" id="KW-0677">Repeat</keyword>
<feature type="transmembrane region" description="Helical" evidence="4">
    <location>
        <begin position="297"/>
        <end position="313"/>
    </location>
</feature>
<protein>
    <recommendedName>
        <fullName evidence="5">Glycosyltransferase RgtA/B/C/D-like domain-containing protein</fullName>
    </recommendedName>
</protein>
<evidence type="ECO:0000259" key="5">
    <source>
        <dbReference type="Pfam" id="PF13231"/>
    </source>
</evidence>
<dbReference type="SMART" id="SM00028">
    <property type="entry name" value="TPR"/>
    <property type="match status" value="3"/>
</dbReference>
<comment type="caution">
    <text evidence="6">The sequence shown here is derived from an EMBL/GenBank/DDBJ whole genome shotgun (WGS) entry which is preliminary data.</text>
</comment>
<accession>A0A1F5NNJ7</accession>
<evidence type="ECO:0000256" key="1">
    <source>
        <dbReference type="ARBA" id="ARBA00022737"/>
    </source>
</evidence>
<dbReference type="Pfam" id="PF13231">
    <property type="entry name" value="PMT_2"/>
    <property type="match status" value="1"/>
</dbReference>
<feature type="transmembrane region" description="Helical" evidence="4">
    <location>
        <begin position="202"/>
        <end position="222"/>
    </location>
</feature>
<feature type="repeat" description="TPR" evidence="3">
    <location>
        <begin position="419"/>
        <end position="452"/>
    </location>
</feature>
<dbReference type="Proteomes" id="UP000176864">
    <property type="component" value="Unassembled WGS sequence"/>
</dbReference>
<sequence length="501" mass="56798">MKHPYLILTLIVLAVYGQIIFFDLTYLDDYTLIVANSEILGNPQNLIKGFGEDFLRVVSGGYYYRPLITFSFMLNALIAGTNPFVYHLTNVLLHLVTVLFLYKFLNEFSSKLTALLGAIFFAVHPALLQTIAWIPGRTDILPALFTLVSIWAFQKAWYGKSLAYIFLHFTFMALALLSKELGIFIPILCASYAFLIIKKWNWNRLAIFVSGWAGLIVLWFFARSDFISQSGGGFFEMLGSGLTGLYAGMIYYGKILLPFNLSTFPVLSDSTLVYGLVALVLLGTAMVVRQNKNYHEIIFGTFWFVLFLFPALVRPNPGADPELLEHRLYLPMIGIIIVLLQLAIPRLVAYSAIILLAILNIAHARNFADGFKYWSKAAQSSPHSAVAHRQLGVMLYLRGDKAAAQYEYEKAIELDFQQPVVHTNLGLVYQEHGKLKQAENEFLSEIKINPEYDQGYFNLGNLYYELGRFDLARLNWEKTLKINPGHQDARRNLHVLTGIPR</sequence>
<dbReference type="AlphaFoldDB" id="A0A1F5NNJ7"/>
<feature type="transmembrane region" description="Helical" evidence="4">
    <location>
        <begin position="140"/>
        <end position="158"/>
    </location>
</feature>
<dbReference type="Pfam" id="PF00515">
    <property type="entry name" value="TPR_1"/>
    <property type="match status" value="1"/>
</dbReference>
<evidence type="ECO:0000256" key="4">
    <source>
        <dbReference type="SAM" id="Phobius"/>
    </source>
</evidence>
<feature type="domain" description="Glycosyltransferase RgtA/B/C/D-like" evidence="5">
    <location>
        <begin position="66"/>
        <end position="221"/>
    </location>
</feature>
<evidence type="ECO:0000256" key="2">
    <source>
        <dbReference type="ARBA" id="ARBA00022803"/>
    </source>
</evidence>
<evidence type="ECO:0000313" key="7">
    <source>
        <dbReference type="Proteomes" id="UP000176864"/>
    </source>
</evidence>
<dbReference type="InterPro" id="IPR019734">
    <property type="entry name" value="TPR_rpt"/>
</dbReference>
<evidence type="ECO:0000313" key="6">
    <source>
        <dbReference type="EMBL" id="OGE79261.1"/>
    </source>
</evidence>